<dbReference type="Gene3D" id="3.10.250.10">
    <property type="entry name" value="SRCR-like domain"/>
    <property type="match status" value="4"/>
</dbReference>
<evidence type="ECO:0000256" key="6">
    <source>
        <dbReference type="ARBA" id="ARBA00023180"/>
    </source>
</evidence>
<dbReference type="PANTHER" id="PTHR19331:SF22">
    <property type="entry name" value="DELETED IN MALIGNANT BRAIN TUMORS 1 PROTEIN"/>
    <property type="match status" value="1"/>
</dbReference>
<reference evidence="9" key="4">
    <citation type="submission" date="2025-08" db="UniProtKB">
        <authorList>
            <consortium name="Ensembl"/>
        </authorList>
    </citation>
    <scope>IDENTIFICATION</scope>
</reference>
<feature type="disulfide bond" evidence="7">
    <location>
        <begin position="490"/>
        <end position="500"/>
    </location>
</feature>
<keyword evidence="3" id="KW-0732">Signal</keyword>
<sequence>TALSHVLIGNVLIEIVAGKQWHLRLENGGSRCDGRVEIYHDGTWGRLLDDSWNISNADVICRQLNFGSAISVYNSSQYGEGTGPVWINNVQCAGTETHIWNCPYSTVASSSRTSRDVGVLCSGECTLVINNKNPCKFQHRFVKYLTTFLPFGSFCSSNDVETLNNFSFQAAENTKTQTISFPNWKRVVFLNFETDHKQLRLVDDGSSCSGTVEVYRLGDCRRVRDQFWDLNDANMVCRQLGCGPAIRAYSSPVYREGEWSPWLKDVRCSGKESALWECASSPWGQHDCGHKEDVSIVCSGHNRNHPYILANNPPEHTWRFDSGRFQHWSTEHKMLRLVNGQHSCEGRVEAAEVICKQLDCEGSGPIWLDDIACNSNESFLWQCSSPPWGEHNCDHREDVGVICSGNSIEISEKNGWCETELRLVGGSSSCSGRVEILSNNTWGTVCDDSWDIREASVVCGQLDCGPAVRAVGQAGFGQGAGQIWLDELHCRGSESFLWDCVSSSAGHSDCVHKEDAGVVCSGRDPISQCSSTNLRFFTFFSTKAD</sequence>
<protein>
    <recommendedName>
        <fullName evidence="8">SRCR domain-containing protein</fullName>
    </recommendedName>
</protein>
<comment type="caution">
    <text evidence="7">Lacks conserved residue(s) required for the propagation of feature annotation.</text>
</comment>
<keyword evidence="6" id="KW-0325">Glycoprotein</keyword>
<evidence type="ECO:0000256" key="4">
    <source>
        <dbReference type="ARBA" id="ARBA00022737"/>
    </source>
</evidence>
<reference evidence="9" key="5">
    <citation type="submission" date="2025-09" db="UniProtKB">
        <authorList>
            <consortium name="Ensembl"/>
        </authorList>
    </citation>
    <scope>IDENTIFICATION</scope>
</reference>
<reference evidence="10" key="2">
    <citation type="journal article" date="2007" name="PLoS Biol.">
        <title>Survey sequencing and comparative analysis of the elephant shark (Callorhinchus milii) genome.</title>
        <authorList>
            <person name="Venkatesh B."/>
            <person name="Kirkness E.F."/>
            <person name="Loh Y.H."/>
            <person name="Halpern A.L."/>
            <person name="Lee A.P."/>
            <person name="Johnson J."/>
            <person name="Dandona N."/>
            <person name="Viswanathan L.D."/>
            <person name="Tay A."/>
            <person name="Venter J.C."/>
            <person name="Strausberg R.L."/>
            <person name="Brenner S."/>
        </authorList>
    </citation>
    <scope>NUCLEOTIDE SEQUENCE [LARGE SCALE GENOMIC DNA]</scope>
</reference>
<dbReference type="SUPFAM" id="SSF56487">
    <property type="entry name" value="SRCR-like"/>
    <property type="match status" value="4"/>
</dbReference>
<dbReference type="SMART" id="SM00202">
    <property type="entry name" value="SR"/>
    <property type="match status" value="4"/>
</dbReference>
<keyword evidence="2" id="KW-0964">Secreted</keyword>
<dbReference type="GeneTree" id="ENSGT00940000163299"/>
<dbReference type="FunFam" id="3.10.250.10:FF:000009">
    <property type="entry name" value="WC1"/>
    <property type="match status" value="1"/>
</dbReference>
<accession>A0A4W3GQ81</accession>
<proteinExistence type="predicted"/>
<keyword evidence="4" id="KW-0677">Repeat</keyword>
<dbReference type="PRINTS" id="PR00258">
    <property type="entry name" value="SPERACTRCPTR"/>
</dbReference>
<feature type="domain" description="SRCR" evidence="8">
    <location>
        <begin position="351"/>
        <end position="404"/>
    </location>
</feature>
<feature type="domain" description="SRCR" evidence="8">
    <location>
        <begin position="23"/>
        <end position="122"/>
    </location>
</feature>
<evidence type="ECO:0000256" key="7">
    <source>
        <dbReference type="PROSITE-ProRule" id="PRU00196"/>
    </source>
</evidence>
<dbReference type="Proteomes" id="UP000314986">
    <property type="component" value="Unassembled WGS sequence"/>
</dbReference>
<dbReference type="GO" id="GO:0016020">
    <property type="term" value="C:membrane"/>
    <property type="evidence" value="ECO:0007669"/>
    <property type="project" value="InterPro"/>
</dbReference>
<dbReference type="PANTHER" id="PTHR19331">
    <property type="entry name" value="SCAVENGER RECEPTOR DOMAIN-CONTAINING"/>
    <property type="match status" value="1"/>
</dbReference>
<feature type="domain" description="SRCR" evidence="8">
    <location>
        <begin position="421"/>
        <end position="521"/>
    </location>
</feature>
<reference evidence="10" key="1">
    <citation type="journal article" date="2006" name="Science">
        <title>Ancient noncoding elements conserved in the human genome.</title>
        <authorList>
            <person name="Venkatesh B."/>
            <person name="Kirkness E.F."/>
            <person name="Loh Y.H."/>
            <person name="Halpern A.L."/>
            <person name="Lee A.P."/>
            <person name="Johnson J."/>
            <person name="Dandona N."/>
            <person name="Viswanathan L.D."/>
            <person name="Tay A."/>
            <person name="Venter J.C."/>
            <person name="Strausberg R.L."/>
            <person name="Brenner S."/>
        </authorList>
    </citation>
    <scope>NUCLEOTIDE SEQUENCE [LARGE SCALE GENOMIC DNA]</scope>
</reference>
<evidence type="ECO:0000313" key="9">
    <source>
        <dbReference type="Ensembl" id="ENSCMIP00000006183.1"/>
    </source>
</evidence>
<reference evidence="10" key="3">
    <citation type="journal article" date="2014" name="Nature">
        <title>Elephant shark genome provides unique insights into gnathostome evolution.</title>
        <authorList>
            <consortium name="International Elephant Shark Genome Sequencing Consortium"/>
            <person name="Venkatesh B."/>
            <person name="Lee A.P."/>
            <person name="Ravi V."/>
            <person name="Maurya A.K."/>
            <person name="Lian M.M."/>
            <person name="Swann J.B."/>
            <person name="Ohta Y."/>
            <person name="Flajnik M.F."/>
            <person name="Sutoh Y."/>
            <person name="Kasahara M."/>
            <person name="Hoon S."/>
            <person name="Gangu V."/>
            <person name="Roy S.W."/>
            <person name="Irimia M."/>
            <person name="Korzh V."/>
            <person name="Kondrychyn I."/>
            <person name="Lim Z.W."/>
            <person name="Tay B.H."/>
            <person name="Tohari S."/>
            <person name="Kong K.W."/>
            <person name="Ho S."/>
            <person name="Lorente-Galdos B."/>
            <person name="Quilez J."/>
            <person name="Marques-Bonet T."/>
            <person name="Raney B.J."/>
            <person name="Ingham P.W."/>
            <person name="Tay A."/>
            <person name="Hillier L.W."/>
            <person name="Minx P."/>
            <person name="Boehm T."/>
            <person name="Wilson R.K."/>
            <person name="Brenner S."/>
            <person name="Warren W.C."/>
        </authorList>
    </citation>
    <scope>NUCLEOTIDE SEQUENCE [LARGE SCALE GENOMIC DNA]</scope>
</reference>
<dbReference type="AlphaFoldDB" id="A0A4W3GQ81"/>
<feature type="disulfide bond" evidence="7">
    <location>
        <begin position="373"/>
        <end position="383"/>
    </location>
</feature>
<dbReference type="InterPro" id="IPR036772">
    <property type="entry name" value="SRCR-like_dom_sf"/>
</dbReference>
<feature type="disulfide bond" evidence="7">
    <location>
        <begin position="268"/>
        <end position="278"/>
    </location>
</feature>
<evidence type="ECO:0000256" key="2">
    <source>
        <dbReference type="ARBA" id="ARBA00022525"/>
    </source>
</evidence>
<feature type="disulfide bond" evidence="7">
    <location>
        <begin position="92"/>
        <end position="102"/>
    </location>
</feature>
<dbReference type="Ensembl" id="ENSCMIT00000006389.1">
    <property type="protein sequence ID" value="ENSCMIP00000006183.1"/>
    <property type="gene ID" value="ENSCMIG00000003557.1"/>
</dbReference>
<dbReference type="Pfam" id="PF00530">
    <property type="entry name" value="SRCR"/>
    <property type="match status" value="4"/>
</dbReference>
<evidence type="ECO:0000313" key="10">
    <source>
        <dbReference type="Proteomes" id="UP000314986"/>
    </source>
</evidence>
<name>A0A4W3GQ81_CALMI</name>
<dbReference type="FunFam" id="3.10.250.10:FF:000002">
    <property type="entry name" value="Scavenger receptor cysteine-rich type 1 protein M130"/>
    <property type="match status" value="2"/>
</dbReference>
<feature type="disulfide bond" evidence="7">
    <location>
        <begin position="237"/>
        <end position="298"/>
    </location>
</feature>
<evidence type="ECO:0000259" key="8">
    <source>
        <dbReference type="PROSITE" id="PS50287"/>
    </source>
</evidence>
<dbReference type="InterPro" id="IPR001190">
    <property type="entry name" value="SRCR"/>
</dbReference>
<evidence type="ECO:0000256" key="1">
    <source>
        <dbReference type="ARBA" id="ARBA00004613"/>
    </source>
</evidence>
<feature type="disulfide bond" evidence="7">
    <location>
        <begin position="459"/>
        <end position="520"/>
    </location>
</feature>
<dbReference type="PROSITE" id="PS50287">
    <property type="entry name" value="SRCR_2"/>
    <property type="match status" value="4"/>
</dbReference>
<keyword evidence="5 7" id="KW-1015">Disulfide bond</keyword>
<feature type="domain" description="SRCR" evidence="8">
    <location>
        <begin position="199"/>
        <end position="299"/>
    </location>
</feature>
<feature type="disulfide bond" evidence="7">
    <location>
        <begin position="446"/>
        <end position="510"/>
    </location>
</feature>
<evidence type="ECO:0000256" key="3">
    <source>
        <dbReference type="ARBA" id="ARBA00022729"/>
    </source>
</evidence>
<evidence type="ECO:0000256" key="5">
    <source>
        <dbReference type="ARBA" id="ARBA00023157"/>
    </source>
</evidence>
<keyword evidence="10" id="KW-1185">Reference proteome</keyword>
<organism evidence="9 10">
    <name type="scientific">Callorhinchus milii</name>
    <name type="common">Ghost shark</name>
    <dbReference type="NCBI Taxonomy" id="7868"/>
    <lineage>
        <taxon>Eukaryota</taxon>
        <taxon>Metazoa</taxon>
        <taxon>Chordata</taxon>
        <taxon>Craniata</taxon>
        <taxon>Vertebrata</taxon>
        <taxon>Chondrichthyes</taxon>
        <taxon>Holocephali</taxon>
        <taxon>Chimaeriformes</taxon>
        <taxon>Callorhinchidae</taxon>
        <taxon>Callorhinchus</taxon>
    </lineage>
</organism>
<comment type="subcellular location">
    <subcellularLocation>
        <location evidence="1">Secreted</location>
    </subcellularLocation>
</comment>